<dbReference type="RefSeq" id="WP_130092440.1">
    <property type="nucleotide sequence ID" value="NZ_SETE01000001.1"/>
</dbReference>
<organism evidence="1 2">
    <name type="scientific">Brumimicrobium glaciale</name>
    <dbReference type="NCBI Taxonomy" id="200475"/>
    <lineage>
        <taxon>Bacteria</taxon>
        <taxon>Pseudomonadati</taxon>
        <taxon>Bacteroidota</taxon>
        <taxon>Flavobacteriia</taxon>
        <taxon>Flavobacteriales</taxon>
        <taxon>Crocinitomicaceae</taxon>
        <taxon>Brumimicrobium</taxon>
    </lineage>
</organism>
<dbReference type="InterPro" id="IPR029058">
    <property type="entry name" value="AB_hydrolase_fold"/>
</dbReference>
<gene>
    <name evidence="1" type="ORF">ERX46_03515</name>
</gene>
<dbReference type="GO" id="GO:0016787">
    <property type="term" value="F:hydrolase activity"/>
    <property type="evidence" value="ECO:0007669"/>
    <property type="project" value="UniProtKB-KW"/>
</dbReference>
<dbReference type="AlphaFoldDB" id="A0A4Q4KSN0"/>
<comment type="caution">
    <text evidence="1">The sequence shown here is derived from an EMBL/GenBank/DDBJ whole genome shotgun (WGS) entry which is preliminary data.</text>
</comment>
<keyword evidence="1" id="KW-0378">Hydrolase</keyword>
<proteinExistence type="predicted"/>
<reference evidence="1 2" key="1">
    <citation type="submission" date="2019-02" db="EMBL/GenBank/DDBJ databases">
        <title>Genome sequence of the sea-ice species Brumimicrobium glaciale.</title>
        <authorList>
            <person name="Bowman J.P."/>
        </authorList>
    </citation>
    <scope>NUCLEOTIDE SEQUENCE [LARGE SCALE GENOMIC DNA]</scope>
    <source>
        <strain evidence="1 2">IC156</strain>
    </source>
</reference>
<evidence type="ECO:0000313" key="2">
    <source>
        <dbReference type="Proteomes" id="UP000293952"/>
    </source>
</evidence>
<dbReference type="SUPFAM" id="SSF53474">
    <property type="entry name" value="alpha/beta-Hydrolases"/>
    <property type="match status" value="1"/>
</dbReference>
<keyword evidence="2" id="KW-1185">Reference proteome</keyword>
<dbReference type="Gene3D" id="3.40.50.1820">
    <property type="entry name" value="alpha/beta hydrolase"/>
    <property type="match status" value="1"/>
</dbReference>
<accession>A0A4Q4KSN0</accession>
<dbReference type="Proteomes" id="UP000293952">
    <property type="component" value="Unassembled WGS sequence"/>
</dbReference>
<protein>
    <submittedName>
        <fullName evidence="1">Alpha/beta hydrolase</fullName>
    </submittedName>
</protein>
<name>A0A4Q4KSN0_9FLAO</name>
<dbReference type="EMBL" id="SETE01000001">
    <property type="protein sequence ID" value="RYM36075.1"/>
    <property type="molecule type" value="Genomic_DNA"/>
</dbReference>
<evidence type="ECO:0000313" key="1">
    <source>
        <dbReference type="EMBL" id="RYM36075.1"/>
    </source>
</evidence>
<sequence length="240" mass="27948">MEQTKLKIFTLILFLFSFLLCRAGNIETIYFLPGQGSDKRIFDSLEIDSKFKLKYLEYDTISKKVSLYELAKQLSTSIDTTENFALIGVSLGGMLSVELSRIVNPKKVIIISSAKNRKELPFRYRFQRVIPLFEIFPAKVIYWGAKTLQPIVEPDRNTNEDTFKSMLERKNPKYLKRTARMIIRWKRKTNSTKIIHVHGNNDHTIPIRNVVNLDYIIEDGSHMMALTRSKEISLILNREL</sequence>
<dbReference type="OrthoDB" id="659408at2"/>